<evidence type="ECO:0000256" key="1">
    <source>
        <dbReference type="SAM" id="Coils"/>
    </source>
</evidence>
<keyword evidence="4" id="KW-1185">Reference proteome</keyword>
<sequence>MDNFNTKIEQLESRIAKLENFNAKTKIVKEKDHKATWIFISIVGGVVFYICLLYLVLDMDSAAKFGDAFGAVNALFSGLAFAGVLVALFYQRNELALQREELKLTRLEMKSGNENTKEQAEAVKKQNELLEKQNELVKGDKKYKKLWEMYQDDIPVEIRSGNFKYLRSEGFDCFRGINFSGFDFANTNLSRCDFSGCSFVKASFQECKLQLCNFSGCDLNEVDFSGCSLEGSNFSGSRLRRVNLERAKVDNTNFGASYLSPARFYETEMTQEQQRVCGNLKDVVGLNK</sequence>
<feature type="transmembrane region" description="Helical" evidence="2">
    <location>
        <begin position="69"/>
        <end position="90"/>
    </location>
</feature>
<dbReference type="EMBL" id="AP019860">
    <property type="protein sequence ID" value="BBM87103.1"/>
    <property type="molecule type" value="Genomic_DNA"/>
</dbReference>
<gene>
    <name evidence="3" type="ORF">UABAM_05506</name>
</gene>
<dbReference type="InterPro" id="IPR051082">
    <property type="entry name" value="Pentapeptide-BTB/POZ_domain"/>
</dbReference>
<dbReference type="SUPFAM" id="SSF141571">
    <property type="entry name" value="Pentapeptide repeat-like"/>
    <property type="match status" value="1"/>
</dbReference>
<dbReference type="PANTHER" id="PTHR14136">
    <property type="entry name" value="BTB_POZ DOMAIN-CONTAINING PROTEIN KCTD9"/>
    <property type="match status" value="1"/>
</dbReference>
<dbReference type="Gene3D" id="2.160.20.80">
    <property type="entry name" value="E3 ubiquitin-protein ligase SopA"/>
    <property type="match status" value="1"/>
</dbReference>
<reference evidence="3 4" key="1">
    <citation type="submission" date="2019-08" db="EMBL/GenBank/DDBJ databases">
        <title>Complete genome sequence of Candidatus Uab amorphum.</title>
        <authorList>
            <person name="Shiratori T."/>
            <person name="Suzuki S."/>
            <person name="Kakizawa Y."/>
            <person name="Ishida K."/>
        </authorList>
    </citation>
    <scope>NUCLEOTIDE SEQUENCE [LARGE SCALE GENOMIC DNA]</scope>
    <source>
        <strain evidence="3 4">SRT547</strain>
    </source>
</reference>
<organism evidence="3 4">
    <name type="scientific">Uabimicrobium amorphum</name>
    <dbReference type="NCBI Taxonomy" id="2596890"/>
    <lineage>
        <taxon>Bacteria</taxon>
        <taxon>Pseudomonadati</taxon>
        <taxon>Planctomycetota</taxon>
        <taxon>Candidatus Uabimicrobiia</taxon>
        <taxon>Candidatus Uabimicrobiales</taxon>
        <taxon>Candidatus Uabimicrobiaceae</taxon>
        <taxon>Candidatus Uabimicrobium</taxon>
    </lineage>
</organism>
<dbReference type="OrthoDB" id="292852at2"/>
<dbReference type="Proteomes" id="UP000326354">
    <property type="component" value="Chromosome"/>
</dbReference>
<dbReference type="Pfam" id="PF13599">
    <property type="entry name" value="Pentapeptide_4"/>
    <property type="match status" value="1"/>
</dbReference>
<dbReference type="KEGG" id="uam:UABAM_05506"/>
<proteinExistence type="predicted"/>
<keyword evidence="2" id="KW-0472">Membrane</keyword>
<feature type="transmembrane region" description="Helical" evidence="2">
    <location>
        <begin position="35"/>
        <end position="57"/>
    </location>
</feature>
<dbReference type="InterPro" id="IPR001646">
    <property type="entry name" value="5peptide_repeat"/>
</dbReference>
<name>A0A5S9IS25_UABAM</name>
<protein>
    <recommendedName>
        <fullName evidence="5">Pentapeptide repeat-containing protein</fullName>
    </recommendedName>
</protein>
<feature type="coiled-coil region" evidence="1">
    <location>
        <begin position="1"/>
        <end position="28"/>
    </location>
</feature>
<feature type="coiled-coil region" evidence="1">
    <location>
        <begin position="90"/>
        <end position="140"/>
    </location>
</feature>
<dbReference type="PANTHER" id="PTHR14136:SF17">
    <property type="entry name" value="BTB_POZ DOMAIN-CONTAINING PROTEIN KCTD9"/>
    <property type="match status" value="1"/>
</dbReference>
<dbReference type="AlphaFoldDB" id="A0A5S9IS25"/>
<evidence type="ECO:0008006" key="5">
    <source>
        <dbReference type="Google" id="ProtNLM"/>
    </source>
</evidence>
<dbReference type="RefSeq" id="WP_151971132.1">
    <property type="nucleotide sequence ID" value="NZ_AP019860.1"/>
</dbReference>
<accession>A0A5S9IS25</accession>
<keyword evidence="1" id="KW-0175">Coiled coil</keyword>
<evidence type="ECO:0000313" key="4">
    <source>
        <dbReference type="Proteomes" id="UP000326354"/>
    </source>
</evidence>
<keyword evidence="2" id="KW-0812">Transmembrane</keyword>
<evidence type="ECO:0000256" key="2">
    <source>
        <dbReference type="SAM" id="Phobius"/>
    </source>
</evidence>
<keyword evidence="2" id="KW-1133">Transmembrane helix</keyword>
<evidence type="ECO:0000313" key="3">
    <source>
        <dbReference type="EMBL" id="BBM87103.1"/>
    </source>
</evidence>